<evidence type="ECO:0000313" key="1">
    <source>
        <dbReference type="EMBL" id="KAF5755653.1"/>
    </source>
</evidence>
<comment type="caution">
    <text evidence="1">The sequence shown here is derived from an EMBL/GenBank/DDBJ whole genome shotgun (WGS) entry which is preliminary data.</text>
</comment>
<accession>A0A9K3GUT3</accession>
<name>A0A9K3GUT3_HELAN</name>
<dbReference type="EMBL" id="MNCJ02000332">
    <property type="protein sequence ID" value="KAF5755653.1"/>
    <property type="molecule type" value="Genomic_DNA"/>
</dbReference>
<evidence type="ECO:0000313" key="2">
    <source>
        <dbReference type="Proteomes" id="UP000215914"/>
    </source>
</evidence>
<keyword evidence="2" id="KW-1185">Reference proteome</keyword>
<dbReference type="AlphaFoldDB" id="A0A9K3GUT3"/>
<gene>
    <name evidence="1" type="ORF">HanXRQr2_Chr17g0805181</name>
</gene>
<reference evidence="1" key="2">
    <citation type="submission" date="2020-06" db="EMBL/GenBank/DDBJ databases">
        <title>Helianthus annuus Genome sequencing and assembly Release 2.</title>
        <authorList>
            <person name="Gouzy J."/>
            <person name="Langlade N."/>
            <person name="Munos S."/>
        </authorList>
    </citation>
    <scope>NUCLEOTIDE SEQUENCE</scope>
    <source>
        <tissue evidence="1">Leaves</tissue>
    </source>
</reference>
<sequence>MRRVMVKSKLQVLSFVFTPNCKRCPLAQKLTSFVLNVPKSCTLCPLGQTQLDFLVKSNHVQNT</sequence>
<protein>
    <submittedName>
        <fullName evidence="1">Uncharacterized protein</fullName>
    </submittedName>
</protein>
<dbReference type="Proteomes" id="UP000215914">
    <property type="component" value="Unassembled WGS sequence"/>
</dbReference>
<reference evidence="1" key="1">
    <citation type="journal article" date="2017" name="Nature">
        <title>The sunflower genome provides insights into oil metabolism, flowering and Asterid evolution.</title>
        <authorList>
            <person name="Badouin H."/>
            <person name="Gouzy J."/>
            <person name="Grassa C.J."/>
            <person name="Murat F."/>
            <person name="Staton S.E."/>
            <person name="Cottret L."/>
            <person name="Lelandais-Briere C."/>
            <person name="Owens G.L."/>
            <person name="Carrere S."/>
            <person name="Mayjonade B."/>
            <person name="Legrand L."/>
            <person name="Gill N."/>
            <person name="Kane N.C."/>
            <person name="Bowers J.E."/>
            <person name="Hubner S."/>
            <person name="Bellec A."/>
            <person name="Berard A."/>
            <person name="Berges H."/>
            <person name="Blanchet N."/>
            <person name="Boniface M.C."/>
            <person name="Brunel D."/>
            <person name="Catrice O."/>
            <person name="Chaidir N."/>
            <person name="Claudel C."/>
            <person name="Donnadieu C."/>
            <person name="Faraut T."/>
            <person name="Fievet G."/>
            <person name="Helmstetter N."/>
            <person name="King M."/>
            <person name="Knapp S.J."/>
            <person name="Lai Z."/>
            <person name="Le Paslier M.C."/>
            <person name="Lippi Y."/>
            <person name="Lorenzon L."/>
            <person name="Mandel J.R."/>
            <person name="Marage G."/>
            <person name="Marchand G."/>
            <person name="Marquand E."/>
            <person name="Bret-Mestries E."/>
            <person name="Morien E."/>
            <person name="Nambeesan S."/>
            <person name="Nguyen T."/>
            <person name="Pegot-Espagnet P."/>
            <person name="Pouilly N."/>
            <person name="Raftis F."/>
            <person name="Sallet E."/>
            <person name="Schiex T."/>
            <person name="Thomas J."/>
            <person name="Vandecasteele C."/>
            <person name="Vares D."/>
            <person name="Vear F."/>
            <person name="Vautrin S."/>
            <person name="Crespi M."/>
            <person name="Mangin B."/>
            <person name="Burke J.M."/>
            <person name="Salse J."/>
            <person name="Munos S."/>
            <person name="Vincourt P."/>
            <person name="Rieseberg L.H."/>
            <person name="Langlade N.B."/>
        </authorList>
    </citation>
    <scope>NUCLEOTIDE SEQUENCE</scope>
    <source>
        <tissue evidence="1">Leaves</tissue>
    </source>
</reference>
<dbReference type="Gramene" id="mRNA:HanXRQr2_Chr17g0805181">
    <property type="protein sequence ID" value="CDS:HanXRQr2_Chr17g0805181.1"/>
    <property type="gene ID" value="HanXRQr2_Chr17g0805181"/>
</dbReference>
<proteinExistence type="predicted"/>
<organism evidence="1 2">
    <name type="scientific">Helianthus annuus</name>
    <name type="common">Common sunflower</name>
    <dbReference type="NCBI Taxonomy" id="4232"/>
    <lineage>
        <taxon>Eukaryota</taxon>
        <taxon>Viridiplantae</taxon>
        <taxon>Streptophyta</taxon>
        <taxon>Embryophyta</taxon>
        <taxon>Tracheophyta</taxon>
        <taxon>Spermatophyta</taxon>
        <taxon>Magnoliopsida</taxon>
        <taxon>eudicotyledons</taxon>
        <taxon>Gunneridae</taxon>
        <taxon>Pentapetalae</taxon>
        <taxon>asterids</taxon>
        <taxon>campanulids</taxon>
        <taxon>Asterales</taxon>
        <taxon>Asteraceae</taxon>
        <taxon>Asteroideae</taxon>
        <taxon>Heliantheae alliance</taxon>
        <taxon>Heliantheae</taxon>
        <taxon>Helianthus</taxon>
    </lineage>
</organism>